<feature type="transmembrane region" description="Helical" evidence="4">
    <location>
        <begin position="6"/>
        <end position="27"/>
    </location>
</feature>
<feature type="transmembrane region" description="Helical" evidence="4">
    <location>
        <begin position="64"/>
        <end position="84"/>
    </location>
</feature>
<dbReference type="PATRIC" id="fig|1353533.3.peg.795"/>
<dbReference type="Proteomes" id="UP000017820">
    <property type="component" value="Unassembled WGS sequence"/>
</dbReference>
<keyword evidence="4" id="KW-1133">Transmembrane helix</keyword>
<dbReference type="RefSeq" id="WP_023397759.1">
    <property type="nucleotide sequence ID" value="NZ_AUSV01000013.1"/>
</dbReference>
<dbReference type="InterPro" id="IPR009057">
    <property type="entry name" value="Homeodomain-like_sf"/>
</dbReference>
<dbReference type="PANTHER" id="PTHR43280:SF29">
    <property type="entry name" value="ARAC-FAMILY TRANSCRIPTIONAL REGULATOR"/>
    <property type="match status" value="1"/>
</dbReference>
<evidence type="ECO:0000256" key="4">
    <source>
        <dbReference type="SAM" id="Phobius"/>
    </source>
</evidence>
<gene>
    <name evidence="6" type="ORF">PL2TA16_00371</name>
</gene>
<keyword evidence="3" id="KW-0804">Transcription</keyword>
<organism evidence="6 7">
    <name type="scientific">Pseudoalteromonas luteoviolacea (strain 2ta16)</name>
    <dbReference type="NCBI Taxonomy" id="1353533"/>
    <lineage>
        <taxon>Bacteria</taxon>
        <taxon>Pseudomonadati</taxon>
        <taxon>Pseudomonadota</taxon>
        <taxon>Gammaproteobacteria</taxon>
        <taxon>Alteromonadales</taxon>
        <taxon>Pseudoalteromonadaceae</taxon>
        <taxon>Pseudoalteromonas</taxon>
    </lineage>
</organism>
<protein>
    <recommendedName>
        <fullName evidence="5">HTH araC/xylS-type domain-containing protein</fullName>
    </recommendedName>
</protein>
<evidence type="ECO:0000256" key="3">
    <source>
        <dbReference type="ARBA" id="ARBA00023163"/>
    </source>
</evidence>
<keyword evidence="4" id="KW-0812">Transmembrane</keyword>
<feature type="transmembrane region" description="Helical" evidence="4">
    <location>
        <begin position="190"/>
        <end position="211"/>
    </location>
</feature>
<dbReference type="GO" id="GO:0003700">
    <property type="term" value="F:DNA-binding transcription factor activity"/>
    <property type="evidence" value="ECO:0007669"/>
    <property type="project" value="InterPro"/>
</dbReference>
<feature type="transmembrane region" description="Helical" evidence="4">
    <location>
        <begin position="163"/>
        <end position="184"/>
    </location>
</feature>
<evidence type="ECO:0000259" key="5">
    <source>
        <dbReference type="PROSITE" id="PS01124"/>
    </source>
</evidence>
<evidence type="ECO:0000256" key="1">
    <source>
        <dbReference type="ARBA" id="ARBA00023015"/>
    </source>
</evidence>
<name>V4HA92_PSEL2</name>
<feature type="transmembrane region" description="Helical" evidence="4">
    <location>
        <begin position="39"/>
        <end position="58"/>
    </location>
</feature>
<keyword evidence="2" id="KW-0238">DNA-binding</keyword>
<dbReference type="GO" id="GO:0043565">
    <property type="term" value="F:sequence-specific DNA binding"/>
    <property type="evidence" value="ECO:0007669"/>
    <property type="project" value="InterPro"/>
</dbReference>
<dbReference type="Gene3D" id="1.10.10.60">
    <property type="entry name" value="Homeodomain-like"/>
    <property type="match status" value="2"/>
</dbReference>
<sequence>MIAEALKAIYIVTTAFMLFVTVALFFIQGTINLGQKVALCIFWLLVSTPLIEYIGIAFNYMPYPFIAFTHSSVLFIGPAIFYYYRIYSRHKIDYAVAVLHILPFLIFYTTRLANRDYIPDIAAFIYFAHIAFYQIVLVKIAWFKKASEAHCQSPCMLVSFKPLVAFFLILSSAYASQIAMYQLGVSYLRLIWDITNTFTFIYVLLLSKGFIKVIKSMQSKPQRHLELTNEIAKTYITTLKALFDREQIHLNNELSLTDLANKLSLSKNQTSELLNEHLNIGFYALVNKYRVETAANLIKAAPDQVLMSQLYLESGFNNKNTFYKEFKKAFSLSPGAFRDKCSK</sequence>
<accession>V4HA92</accession>
<dbReference type="EMBL" id="AUSV01000013">
    <property type="protein sequence ID" value="ESP94371.1"/>
    <property type="molecule type" value="Genomic_DNA"/>
</dbReference>
<feature type="transmembrane region" description="Helical" evidence="4">
    <location>
        <begin position="91"/>
        <end position="109"/>
    </location>
</feature>
<evidence type="ECO:0000313" key="7">
    <source>
        <dbReference type="Proteomes" id="UP000017820"/>
    </source>
</evidence>
<dbReference type="PANTHER" id="PTHR43280">
    <property type="entry name" value="ARAC-FAMILY TRANSCRIPTIONAL REGULATOR"/>
    <property type="match status" value="1"/>
</dbReference>
<dbReference type="SUPFAM" id="SSF46689">
    <property type="entry name" value="Homeodomain-like"/>
    <property type="match status" value="1"/>
</dbReference>
<evidence type="ECO:0000256" key="2">
    <source>
        <dbReference type="ARBA" id="ARBA00023125"/>
    </source>
</evidence>
<keyword evidence="1" id="KW-0805">Transcription regulation</keyword>
<feature type="domain" description="HTH araC/xylS-type" evidence="5">
    <location>
        <begin position="240"/>
        <end position="340"/>
    </location>
</feature>
<proteinExistence type="predicted"/>
<evidence type="ECO:0000313" key="6">
    <source>
        <dbReference type="EMBL" id="ESP94371.1"/>
    </source>
</evidence>
<dbReference type="GeneID" id="29921721"/>
<dbReference type="AlphaFoldDB" id="V4HA92"/>
<dbReference type="InterPro" id="IPR018060">
    <property type="entry name" value="HTH_AraC"/>
</dbReference>
<dbReference type="PROSITE" id="PS01124">
    <property type="entry name" value="HTH_ARAC_FAMILY_2"/>
    <property type="match status" value="1"/>
</dbReference>
<feature type="transmembrane region" description="Helical" evidence="4">
    <location>
        <begin position="121"/>
        <end position="142"/>
    </location>
</feature>
<dbReference type="Pfam" id="PF12833">
    <property type="entry name" value="HTH_18"/>
    <property type="match status" value="1"/>
</dbReference>
<keyword evidence="4" id="KW-0472">Membrane</keyword>
<dbReference type="SMART" id="SM00342">
    <property type="entry name" value="HTH_ARAC"/>
    <property type="match status" value="1"/>
</dbReference>
<reference evidence="6 7" key="1">
    <citation type="submission" date="2013-07" db="EMBL/GenBank/DDBJ databases">
        <title>Draft genome sequence of Pseudoalteromonas luteoviolacea 2ta16.</title>
        <authorList>
            <person name="Allen E.E."/>
            <person name="Azam F."/>
            <person name="Podell S."/>
        </authorList>
    </citation>
    <scope>NUCLEOTIDE SEQUENCE [LARGE SCALE GENOMIC DNA]</scope>
    <source>
        <strain evidence="6 7">2ta16</strain>
    </source>
</reference>
<comment type="caution">
    <text evidence="6">The sequence shown here is derived from an EMBL/GenBank/DDBJ whole genome shotgun (WGS) entry which is preliminary data.</text>
</comment>